<accession>B3F8G1</accession>
<gene>
    <name evidence="5" type="primary">p200</name>
</gene>
<feature type="repeat" description="ANK" evidence="3">
    <location>
        <begin position="1103"/>
        <end position="1124"/>
    </location>
</feature>
<dbReference type="SMR" id="B3F8G1"/>
<feature type="repeat" description="ANK" evidence="3">
    <location>
        <begin position="800"/>
        <end position="837"/>
    </location>
</feature>
<dbReference type="PROSITE" id="PS50088">
    <property type="entry name" value="ANK_REPEAT"/>
    <property type="match status" value="8"/>
</dbReference>
<dbReference type="PANTHER" id="PTHR24198:SF165">
    <property type="entry name" value="ANKYRIN REPEAT-CONTAINING PROTEIN-RELATED"/>
    <property type="match status" value="1"/>
</dbReference>
<evidence type="ECO:0000256" key="1">
    <source>
        <dbReference type="ARBA" id="ARBA00022737"/>
    </source>
</evidence>
<reference evidence="5" key="1">
    <citation type="journal article" date="2008" name="Clin. Vaccine Immunol.">
        <title>Genetic and antigenic diversities of major immunoreactive proteins in globally distributed Ehrlichia canis strains.</title>
        <authorList>
            <person name="Zhang X."/>
            <person name="Luo T."/>
            <person name="Keysary A."/>
            <person name="Baneth G."/>
            <person name="Miyashiro S."/>
            <person name="Strenger C."/>
            <person name="Waner T."/>
            <person name="McBride J.W."/>
        </authorList>
    </citation>
    <scope>NUCLEOTIDE SEQUENCE</scope>
    <source>
        <strain evidence="5">Sao Paulo</strain>
    </source>
</reference>
<dbReference type="EMBL" id="EF636664">
    <property type="protein sequence ID" value="ABV02079.1"/>
    <property type="molecule type" value="Genomic_DNA"/>
</dbReference>
<proteinExistence type="predicted"/>
<feature type="repeat" description="ANK" evidence="3">
    <location>
        <begin position="445"/>
        <end position="477"/>
    </location>
</feature>
<keyword evidence="1" id="KW-0677">Repeat</keyword>
<feature type="repeat" description="ANK" evidence="3">
    <location>
        <begin position="478"/>
        <end position="511"/>
    </location>
</feature>
<dbReference type="PANTHER" id="PTHR24198">
    <property type="entry name" value="ANKYRIN REPEAT AND PROTEIN KINASE DOMAIN-CONTAINING PROTEIN"/>
    <property type="match status" value="1"/>
</dbReference>
<feature type="compositionally biased region" description="Polar residues" evidence="4">
    <location>
        <begin position="9"/>
        <end position="18"/>
    </location>
</feature>
<feature type="region of interest" description="Disordered" evidence="4">
    <location>
        <begin position="1"/>
        <end position="108"/>
    </location>
</feature>
<feature type="region of interest" description="Disordered" evidence="4">
    <location>
        <begin position="1398"/>
        <end position="1422"/>
    </location>
</feature>
<feature type="repeat" description="ANK" evidence="3">
    <location>
        <begin position="940"/>
        <end position="976"/>
    </location>
</feature>
<name>B3F8G1_EHRCA</name>
<evidence type="ECO:0000313" key="5">
    <source>
        <dbReference type="EMBL" id="ABV02079.1"/>
    </source>
</evidence>
<dbReference type="InterPro" id="IPR036770">
    <property type="entry name" value="Ankyrin_rpt-contain_sf"/>
</dbReference>
<protein>
    <submittedName>
        <fullName evidence="5">p200</fullName>
    </submittedName>
</protein>
<dbReference type="PROSITE" id="PS50297">
    <property type="entry name" value="ANK_REP_REGION"/>
    <property type="match status" value="5"/>
</dbReference>
<evidence type="ECO:0000256" key="2">
    <source>
        <dbReference type="ARBA" id="ARBA00023043"/>
    </source>
</evidence>
<evidence type="ECO:0000256" key="3">
    <source>
        <dbReference type="PROSITE-ProRule" id="PRU00023"/>
    </source>
</evidence>
<feature type="compositionally biased region" description="Low complexity" evidence="4">
    <location>
        <begin position="19"/>
        <end position="35"/>
    </location>
</feature>
<sequence>MSDPKQGDPEQNQTNPSGDIQDQSQQDQQEQDQQQGAVGGAVGNSPIERERVAAPESEDLYTVIIPKGKRTAAPILERKSPTPEPKVEDDEDLPPTLPPRTFSGEGYDDVGVSMPIVSRGIYQPPIVQDSNLYSSIGGVPQEAQYDAAARAGGPRKFLYGPYTFSNGQEIMDFEFDTPWPDVRNAVLGNKEIKEEWLTTSGPVRDIADRIVASKGDLSEDQVEEILDIIFMNESEIAEGISNPLHADVDNNPVKGAKNVMTLMHLVYACDVDPRIVKALGEVENDEGDLGANAYNVLDSEGNLPLHHAAKNCTGDKLKLCMEKTKTDFIDTANFANQSPLHIITQKPDCSVLDIEEFTSRNLDFGLVDGDGKNPLHHAVEHLPPVILKGVMDHVKNSSEFQNLVNDPDYFGNTIAHYAVKNKNADLTLFNMLKASGADLNVRNVVGRAPIHVASSNGKANAVSGLVSCGIDVNSQDVNGDTPLHIAVEGGSMETVLAVLNQRGADVSVQNNDGVTPMLSAAKYGDIGVIKALGSAKPNIKGEDTVAKSLLMEDYKGFTPLHFVAGGGSRDTFRVVRKNYEKCHDLATIRAALMQDRSGGELVNLGDFESENILGSPNAKFLQHIQSANFGFSPAHCAIVSSNHNVMKDILNFVGDSLHLPSERGYNAMQVAALFGDKEAVKMLAKSAKPSDLNFKTSATPTPLNLACLRGDNEVVRGLVGQHGIDINQRMGSDKNTVLHYAISKGDSFLVQKILAHTGVDVNCENNLGQTPLHLAVEGGDPKIVSSLLKAGAVVNRLDDNGRSVLSSAIVPGRKEKGVLGIVNKLLDRGADINLDGDHNILFDQCLRGGYNNVLDKLIQQGVEVNRNSEIRPMVYAAISGNEHAIKSLANAGGDVNEVVNNPSSRHSGNPLIMVAVADGNAGLLKTLVSEGCDVGKSGKDGNTALHYAVSHSDKEFGNKAIKILISRNSVRTNRDILTQKNNAGDTPLHEALKSGNINSVQNILSAVHPRYAKEILTARDKEGYTPMHYTVGVNNVDVGRSILESMLSKGVNNLGEIVGAQDSNFRTPLHAAIKISDYRAADMIIGSLSKTELSKLSQLTDINGDTPLHLSCQSGNVEMTQFFLGGLDKRELPKTLKIANKNGDTPLHDAIRNDDIKSAKMMIRNCNKEELANVLKCKDSFGNTVLHTIADQVIANPESKKDLDGLMNLAVKRLKNQDLKDLVNTRNNSDDTVAHCALLSDMKYAQKILKSCNHDTLVRGNSNNQSLSECICDDSKYKKGGIFSKSLFSKLKKLEARAASASYEELSSISSGSDVSSVSTNSTEVSAVPEVARSSGAVSFKHVQETGVDTSGPSDIESLSERLSDTSLGSNDFDQRMADLDQEIANIVSGLPEVTQVAVSQQQAASPSSGQAAGVQQKEMQR</sequence>
<feature type="repeat" description="ANK" evidence="3">
    <location>
        <begin position="767"/>
        <end position="799"/>
    </location>
</feature>
<feature type="repeat" description="ANK" evidence="3">
    <location>
        <begin position="733"/>
        <end position="766"/>
    </location>
</feature>
<dbReference type="Pfam" id="PF12796">
    <property type="entry name" value="Ank_2"/>
    <property type="match status" value="5"/>
</dbReference>
<feature type="region of interest" description="Disordered" evidence="4">
    <location>
        <begin position="1343"/>
        <end position="1370"/>
    </location>
</feature>
<dbReference type="PRINTS" id="PR01415">
    <property type="entry name" value="ANKYRIN"/>
</dbReference>
<evidence type="ECO:0000256" key="4">
    <source>
        <dbReference type="SAM" id="MobiDB-lite"/>
    </source>
</evidence>
<feature type="repeat" description="ANK" evidence="3">
    <location>
        <begin position="410"/>
        <end position="444"/>
    </location>
</feature>
<dbReference type="SUPFAM" id="SSF48403">
    <property type="entry name" value="Ankyrin repeat"/>
    <property type="match status" value="4"/>
</dbReference>
<organism evidence="5">
    <name type="scientific">Ehrlichia canis</name>
    <dbReference type="NCBI Taxonomy" id="944"/>
    <lineage>
        <taxon>Bacteria</taxon>
        <taxon>Pseudomonadati</taxon>
        <taxon>Pseudomonadota</taxon>
        <taxon>Alphaproteobacteria</taxon>
        <taxon>Rickettsiales</taxon>
        <taxon>Anaplasmataceae</taxon>
        <taxon>Ehrlichia</taxon>
    </lineage>
</organism>
<dbReference type="Gene3D" id="1.25.40.20">
    <property type="entry name" value="Ankyrin repeat-containing domain"/>
    <property type="match status" value="6"/>
</dbReference>
<dbReference type="SMART" id="SM00248">
    <property type="entry name" value="ANK"/>
    <property type="match status" value="22"/>
</dbReference>
<dbReference type="InterPro" id="IPR002110">
    <property type="entry name" value="Ankyrin_rpt"/>
</dbReference>
<keyword evidence="2 3" id="KW-0040">ANK repeat</keyword>